<dbReference type="RefSeq" id="WP_344779271.1">
    <property type="nucleotide sequence ID" value="NZ_BAABAF010000001.1"/>
</dbReference>
<sequence>MAESLAQHRSALLALGTALVPEMVEGTIALTAPDIDPAIYEGVETVKDLSYGPHQRNVLDVYRRTDVPGGRPVLVYVHGGGFVRGAKDSDQTPYFANLGAWAAQQGWVAVVINYRLAPEFGYPSGAQDVAAAITWTVDNVAAHGGDPSRIFLAGQSAGAMHIADYVVGHGGYGPHGRAVAGAILVSCLYDVSRASHNATHRAYWGEDTAAWADYASLPGLLETDLPLLLTVGEFDEPEFQDHAAQFVTAWHARHGSYPPMQRLYGQNHLTPVYAIGSRWDVLGPLLAGFIEVNS</sequence>
<dbReference type="PANTHER" id="PTHR48081">
    <property type="entry name" value="AB HYDROLASE SUPERFAMILY PROTEIN C4A8.06C"/>
    <property type="match status" value="1"/>
</dbReference>
<proteinExistence type="predicted"/>
<evidence type="ECO:0000259" key="2">
    <source>
        <dbReference type="Pfam" id="PF07859"/>
    </source>
</evidence>
<dbReference type="Pfam" id="PF07859">
    <property type="entry name" value="Abhydrolase_3"/>
    <property type="match status" value="1"/>
</dbReference>
<name>A0ABP7FZM6_9MICO</name>
<keyword evidence="4" id="KW-1185">Reference proteome</keyword>
<dbReference type="InterPro" id="IPR013094">
    <property type="entry name" value="AB_hydrolase_3"/>
</dbReference>
<accession>A0ABP7FZM6</accession>
<evidence type="ECO:0000313" key="4">
    <source>
        <dbReference type="Proteomes" id="UP001500540"/>
    </source>
</evidence>
<organism evidence="3 4">
    <name type="scientific">Microbacterium kribbense</name>
    <dbReference type="NCBI Taxonomy" id="433645"/>
    <lineage>
        <taxon>Bacteria</taxon>
        <taxon>Bacillati</taxon>
        <taxon>Actinomycetota</taxon>
        <taxon>Actinomycetes</taxon>
        <taxon>Micrococcales</taxon>
        <taxon>Microbacteriaceae</taxon>
        <taxon>Microbacterium</taxon>
    </lineage>
</organism>
<comment type="caution">
    <text evidence="3">The sequence shown here is derived from an EMBL/GenBank/DDBJ whole genome shotgun (WGS) entry which is preliminary data.</text>
</comment>
<dbReference type="SUPFAM" id="SSF53474">
    <property type="entry name" value="alpha/beta-Hydrolases"/>
    <property type="match status" value="1"/>
</dbReference>
<dbReference type="Gene3D" id="3.40.50.1820">
    <property type="entry name" value="alpha/beta hydrolase"/>
    <property type="match status" value="1"/>
</dbReference>
<feature type="domain" description="Alpha/beta hydrolase fold-3" evidence="2">
    <location>
        <begin position="74"/>
        <end position="214"/>
    </location>
</feature>
<keyword evidence="1 3" id="KW-0378">Hydrolase</keyword>
<dbReference type="EMBL" id="BAABAF010000001">
    <property type="protein sequence ID" value="GAA3750763.1"/>
    <property type="molecule type" value="Genomic_DNA"/>
</dbReference>
<protein>
    <submittedName>
        <fullName evidence="3">Alpha/beta hydrolase</fullName>
    </submittedName>
</protein>
<reference evidence="4" key="1">
    <citation type="journal article" date="2019" name="Int. J. Syst. Evol. Microbiol.">
        <title>The Global Catalogue of Microorganisms (GCM) 10K type strain sequencing project: providing services to taxonomists for standard genome sequencing and annotation.</title>
        <authorList>
            <consortium name="The Broad Institute Genomics Platform"/>
            <consortium name="The Broad Institute Genome Sequencing Center for Infectious Disease"/>
            <person name="Wu L."/>
            <person name="Ma J."/>
        </authorList>
    </citation>
    <scope>NUCLEOTIDE SEQUENCE [LARGE SCALE GENOMIC DNA]</scope>
    <source>
        <strain evidence="4">JCM 16950</strain>
    </source>
</reference>
<dbReference type="PANTHER" id="PTHR48081:SF33">
    <property type="entry name" value="KYNURENINE FORMAMIDASE"/>
    <property type="match status" value="1"/>
</dbReference>
<dbReference type="Proteomes" id="UP001500540">
    <property type="component" value="Unassembled WGS sequence"/>
</dbReference>
<evidence type="ECO:0000313" key="3">
    <source>
        <dbReference type="EMBL" id="GAA3750763.1"/>
    </source>
</evidence>
<dbReference type="InterPro" id="IPR029058">
    <property type="entry name" value="AB_hydrolase_fold"/>
</dbReference>
<gene>
    <name evidence="3" type="ORF">GCM10022240_00040</name>
</gene>
<dbReference type="InterPro" id="IPR050300">
    <property type="entry name" value="GDXG_lipolytic_enzyme"/>
</dbReference>
<evidence type="ECO:0000256" key="1">
    <source>
        <dbReference type="ARBA" id="ARBA00022801"/>
    </source>
</evidence>
<dbReference type="GO" id="GO:0016787">
    <property type="term" value="F:hydrolase activity"/>
    <property type="evidence" value="ECO:0007669"/>
    <property type="project" value="UniProtKB-KW"/>
</dbReference>